<feature type="binding site" evidence="5">
    <location>
        <position position="275"/>
    </location>
    <ligand>
        <name>NAD(+)</name>
        <dbReference type="ChEBI" id="CHEBI:57540"/>
    </ligand>
</feature>
<dbReference type="Gene3D" id="3.50.50.60">
    <property type="entry name" value="FAD/NAD(P)-binding domain"/>
    <property type="match status" value="2"/>
</dbReference>
<dbReference type="InterPro" id="IPR001100">
    <property type="entry name" value="Pyr_nuc-diS_OxRdtase"/>
</dbReference>
<comment type="similarity">
    <text evidence="1">Belongs to the class-I pyridine nucleotide-disulfide oxidoreductase family.</text>
</comment>
<dbReference type="GO" id="GO:0006103">
    <property type="term" value="P:2-oxoglutarate metabolic process"/>
    <property type="evidence" value="ECO:0007669"/>
    <property type="project" value="TreeGrafter"/>
</dbReference>
<keyword evidence="5" id="KW-0547">Nucleotide-binding</keyword>
<protein>
    <submittedName>
        <fullName evidence="9">PF00070 family, FAD-dependent NAD(P)-disulphide oxidoreductase</fullName>
    </submittedName>
</protein>
<sequence length="472" mass="49260">MTHAGEHSYDVLVVGGGPVGNTVAARMAGGGLTVALIESELLGGECVYWACIPSKALLHSVHALHAARRLPGSREAVTGQLDAQAVFAHRDDVTHHHDDSGQAAVMASLGVTVVRGHGRLDGPRRVQVTTPGAGVLSLEATHAVILATGSTAHVPAIPGLREAAPWTNRDATSAKDAPRRLVVMGGGPVGVEMAQAWRALGSEQVILLQAGRHLLPRLERFAGERLLAGLQADDVDVRLGSSVVGVDRPVPGGEVTVRLADGSSVVGDELLVAAGREPATADLGLRTVGLEPGEIVTVDGTMRAEDSDWLYAIGDVNGRALLTHQGKYQARVAADALVARTRGQQPSYVAEADTFAVPQVIFTDPEIAAVGLTAAQATERGMRVRTVEYEFGDVPGAALEAKGYSGRAALVIDEGDHMIVGATFVGPNVADLLHSATIAIVGRVPVELLRHAVPSFPTKSEVWLMLLSEYGL</sequence>
<gene>
    <name evidence="9" type="ORF">AVDCRST_MAG52-1361</name>
</gene>
<feature type="binding site" evidence="5">
    <location>
        <position position="315"/>
    </location>
    <ligand>
        <name>FAD</name>
        <dbReference type="ChEBI" id="CHEBI:57692"/>
    </ligand>
</feature>
<keyword evidence="3 5" id="KW-0274">FAD</keyword>
<evidence type="ECO:0000259" key="7">
    <source>
        <dbReference type="Pfam" id="PF02852"/>
    </source>
</evidence>
<dbReference type="EMBL" id="CADCTN010000090">
    <property type="protein sequence ID" value="CAA9236118.1"/>
    <property type="molecule type" value="Genomic_DNA"/>
</dbReference>
<feature type="disulfide bond" description="Redox-active" evidence="6">
    <location>
        <begin position="46"/>
        <end position="51"/>
    </location>
</feature>
<proteinExistence type="inferred from homology"/>
<feature type="binding site" evidence="5">
    <location>
        <begin position="148"/>
        <end position="150"/>
    </location>
    <ligand>
        <name>FAD</name>
        <dbReference type="ChEBI" id="CHEBI:57692"/>
    </ligand>
</feature>
<dbReference type="Pfam" id="PF02852">
    <property type="entry name" value="Pyr_redox_dim"/>
    <property type="match status" value="1"/>
</dbReference>
<evidence type="ECO:0000256" key="6">
    <source>
        <dbReference type="PIRSR" id="PIRSR000350-4"/>
    </source>
</evidence>
<dbReference type="GO" id="GO:0004148">
    <property type="term" value="F:dihydrolipoyl dehydrogenase (NADH) activity"/>
    <property type="evidence" value="ECO:0007669"/>
    <property type="project" value="TreeGrafter"/>
</dbReference>
<dbReference type="Pfam" id="PF07992">
    <property type="entry name" value="Pyr_redox_2"/>
    <property type="match status" value="1"/>
</dbReference>
<evidence type="ECO:0000256" key="4">
    <source>
        <dbReference type="ARBA" id="ARBA00023027"/>
    </source>
</evidence>
<evidence type="ECO:0000256" key="3">
    <source>
        <dbReference type="ARBA" id="ARBA00022827"/>
    </source>
</evidence>
<evidence type="ECO:0000256" key="1">
    <source>
        <dbReference type="ARBA" id="ARBA00007532"/>
    </source>
</evidence>
<dbReference type="PRINTS" id="PR00411">
    <property type="entry name" value="PNDRDTASEI"/>
</dbReference>
<evidence type="ECO:0000259" key="8">
    <source>
        <dbReference type="Pfam" id="PF07992"/>
    </source>
</evidence>
<feature type="binding site" evidence="5">
    <location>
        <position position="118"/>
    </location>
    <ligand>
        <name>FAD</name>
        <dbReference type="ChEBI" id="CHEBI:57692"/>
    </ligand>
</feature>
<feature type="binding site" evidence="5">
    <location>
        <position position="55"/>
    </location>
    <ligand>
        <name>FAD</name>
        <dbReference type="ChEBI" id="CHEBI:57692"/>
    </ligand>
</feature>
<dbReference type="InterPro" id="IPR016156">
    <property type="entry name" value="FAD/NAD-linked_Rdtase_dimer_sf"/>
</dbReference>
<feature type="domain" description="Pyridine nucleotide-disulphide oxidoreductase dimerisation" evidence="7">
    <location>
        <begin position="357"/>
        <end position="463"/>
    </location>
</feature>
<dbReference type="PRINTS" id="PR00368">
    <property type="entry name" value="FADPNR"/>
</dbReference>
<dbReference type="InterPro" id="IPR050151">
    <property type="entry name" value="Class-I_Pyr_Nuc-Dis_Oxidored"/>
</dbReference>
<dbReference type="PANTHER" id="PTHR22912:SF151">
    <property type="entry name" value="DIHYDROLIPOYL DEHYDROGENASE, MITOCHONDRIAL"/>
    <property type="match status" value="1"/>
</dbReference>
<dbReference type="InterPro" id="IPR023753">
    <property type="entry name" value="FAD/NAD-binding_dom"/>
</dbReference>
<reference evidence="9" key="1">
    <citation type="submission" date="2020-02" db="EMBL/GenBank/DDBJ databases">
        <authorList>
            <person name="Meier V. D."/>
        </authorList>
    </citation>
    <scope>NUCLEOTIDE SEQUENCE</scope>
    <source>
        <strain evidence="9">AVDCRST_MAG52</strain>
    </source>
</reference>
<organism evidence="9">
    <name type="scientific">uncultured Blastococcus sp</name>
    <dbReference type="NCBI Taxonomy" id="217144"/>
    <lineage>
        <taxon>Bacteria</taxon>
        <taxon>Bacillati</taxon>
        <taxon>Actinomycetota</taxon>
        <taxon>Actinomycetes</taxon>
        <taxon>Geodermatophilales</taxon>
        <taxon>Geodermatophilaceae</taxon>
        <taxon>Blastococcus</taxon>
        <taxon>environmental samples</taxon>
    </lineage>
</organism>
<dbReference type="GO" id="GO:0050660">
    <property type="term" value="F:flavin adenine dinucleotide binding"/>
    <property type="evidence" value="ECO:0007669"/>
    <property type="project" value="TreeGrafter"/>
</dbReference>
<accession>A0A6J4HXX9</accession>
<feature type="binding site" evidence="5">
    <location>
        <begin position="185"/>
        <end position="192"/>
    </location>
    <ligand>
        <name>NAD(+)</name>
        <dbReference type="ChEBI" id="CHEBI:57540"/>
    </ligand>
</feature>
<evidence type="ECO:0000256" key="2">
    <source>
        <dbReference type="ARBA" id="ARBA00022630"/>
    </source>
</evidence>
<feature type="domain" description="FAD/NAD(P)-binding" evidence="8">
    <location>
        <begin position="9"/>
        <end position="325"/>
    </location>
</feature>
<evidence type="ECO:0000313" key="9">
    <source>
        <dbReference type="EMBL" id="CAA9236118.1"/>
    </source>
</evidence>
<dbReference type="SUPFAM" id="SSF51905">
    <property type="entry name" value="FAD/NAD(P)-binding domain"/>
    <property type="match status" value="1"/>
</dbReference>
<dbReference type="PIRSF" id="PIRSF000350">
    <property type="entry name" value="Mercury_reductase_MerA"/>
    <property type="match status" value="1"/>
</dbReference>
<dbReference type="AlphaFoldDB" id="A0A6J4HXX9"/>
<evidence type="ECO:0000256" key="5">
    <source>
        <dbReference type="PIRSR" id="PIRSR000350-3"/>
    </source>
</evidence>
<dbReference type="Gene3D" id="3.30.390.30">
    <property type="match status" value="1"/>
</dbReference>
<keyword evidence="4 5" id="KW-0520">NAD</keyword>
<keyword evidence="2" id="KW-0285">Flavoprotein</keyword>
<comment type="cofactor">
    <cofactor evidence="5">
        <name>FAD</name>
        <dbReference type="ChEBI" id="CHEBI:57692"/>
    </cofactor>
    <text evidence="5">Binds 1 FAD per subunit.</text>
</comment>
<dbReference type="InterPro" id="IPR004099">
    <property type="entry name" value="Pyr_nucl-diS_OxRdtase_dimer"/>
</dbReference>
<dbReference type="SUPFAM" id="SSF55424">
    <property type="entry name" value="FAD/NAD-linked reductases, dimerisation (C-terminal) domain"/>
    <property type="match status" value="1"/>
</dbReference>
<name>A0A6J4HXX9_9ACTN</name>
<dbReference type="PANTHER" id="PTHR22912">
    <property type="entry name" value="DISULFIDE OXIDOREDUCTASE"/>
    <property type="match status" value="1"/>
</dbReference>
<dbReference type="InterPro" id="IPR036188">
    <property type="entry name" value="FAD/NAD-bd_sf"/>
</dbReference>